<accession>A0ABY5KTI5</accession>
<evidence type="ECO:0000313" key="2">
    <source>
        <dbReference type="Proteomes" id="UP001316384"/>
    </source>
</evidence>
<dbReference type="RefSeq" id="WP_227578355.1">
    <property type="nucleotide sequence ID" value="NZ_CP101987.1"/>
</dbReference>
<proteinExistence type="predicted"/>
<dbReference type="Proteomes" id="UP001316384">
    <property type="component" value="Chromosome"/>
</dbReference>
<reference evidence="1 2" key="1">
    <citation type="submission" date="2022-07" db="EMBL/GenBank/DDBJ databases">
        <title>Novel species in genus cellulomonas.</title>
        <authorList>
            <person name="Ye L."/>
        </authorList>
    </citation>
    <scope>NUCLEOTIDE SEQUENCE [LARGE SCALE GENOMIC DNA]</scope>
    <source>
        <strain evidence="2">zg-B89</strain>
    </source>
</reference>
<organism evidence="1 2">
    <name type="scientific">Cellulomonas xiejunii</name>
    <dbReference type="NCBI Taxonomy" id="2968083"/>
    <lineage>
        <taxon>Bacteria</taxon>
        <taxon>Bacillati</taxon>
        <taxon>Actinomycetota</taxon>
        <taxon>Actinomycetes</taxon>
        <taxon>Micrococcales</taxon>
        <taxon>Cellulomonadaceae</taxon>
        <taxon>Cellulomonas</taxon>
    </lineage>
</organism>
<keyword evidence="2" id="KW-1185">Reference proteome</keyword>
<name>A0ABY5KTI5_9CELL</name>
<gene>
    <name evidence="1" type="ORF">NP048_04825</name>
</gene>
<dbReference type="EMBL" id="CP101987">
    <property type="protein sequence ID" value="UUI72776.1"/>
    <property type="molecule type" value="Genomic_DNA"/>
</dbReference>
<sequence>MPEHVIDHDLGVLWEPNAPEAVIVSQDAVLTLALRAHPDDIDQRTVVLRWSGVVWWCAGAPNDEAVASHRLYQKGLDRVLWSGRVERSELVESLAPGSPRASGSTHDVVLLKEETVEVVACAVEVLRADGTPRDAARIALS</sequence>
<evidence type="ECO:0000313" key="1">
    <source>
        <dbReference type="EMBL" id="UUI72776.1"/>
    </source>
</evidence>
<protein>
    <submittedName>
        <fullName evidence="1">Uncharacterized protein</fullName>
    </submittedName>
</protein>